<dbReference type="PANTHER" id="PTHR24300">
    <property type="entry name" value="CYTOCHROME P450 508A4-RELATED"/>
    <property type="match status" value="1"/>
</dbReference>
<comment type="similarity">
    <text evidence="1 6">Belongs to the cytochrome P450 family.</text>
</comment>
<evidence type="ECO:0000256" key="7">
    <source>
        <dbReference type="SAM" id="MobiDB-lite"/>
    </source>
</evidence>
<dbReference type="InterPro" id="IPR002401">
    <property type="entry name" value="Cyt_P450_E_grp-I"/>
</dbReference>
<dbReference type="SUPFAM" id="SSF48264">
    <property type="entry name" value="Cytochrome P450"/>
    <property type="match status" value="1"/>
</dbReference>
<dbReference type="AlphaFoldDB" id="A0A0M8ZRY0"/>
<feature type="compositionally biased region" description="Basic and acidic residues" evidence="7">
    <location>
        <begin position="32"/>
        <end position="42"/>
    </location>
</feature>
<dbReference type="GO" id="GO:0008395">
    <property type="term" value="F:steroid hydroxylase activity"/>
    <property type="evidence" value="ECO:0007669"/>
    <property type="project" value="TreeGrafter"/>
</dbReference>
<feature type="binding site" description="axial binding residue" evidence="5">
    <location>
        <position position="549"/>
    </location>
    <ligand>
        <name>heme</name>
        <dbReference type="ChEBI" id="CHEBI:30413"/>
    </ligand>
    <ligandPart>
        <name>Fe</name>
        <dbReference type="ChEBI" id="CHEBI:18248"/>
    </ligandPart>
</feature>
<evidence type="ECO:0000256" key="1">
    <source>
        <dbReference type="ARBA" id="ARBA00010617"/>
    </source>
</evidence>
<dbReference type="GO" id="GO:0006805">
    <property type="term" value="P:xenobiotic metabolic process"/>
    <property type="evidence" value="ECO:0007669"/>
    <property type="project" value="TreeGrafter"/>
</dbReference>
<dbReference type="Gene3D" id="1.10.630.10">
    <property type="entry name" value="Cytochrome P450"/>
    <property type="match status" value="1"/>
</dbReference>
<dbReference type="PRINTS" id="PR00385">
    <property type="entry name" value="P450"/>
</dbReference>
<evidence type="ECO:0000256" key="5">
    <source>
        <dbReference type="PIRSR" id="PIRSR602401-1"/>
    </source>
</evidence>
<evidence type="ECO:0000256" key="6">
    <source>
        <dbReference type="RuleBase" id="RU000461"/>
    </source>
</evidence>
<proteinExistence type="inferred from homology"/>
<evidence type="ECO:0000313" key="9">
    <source>
        <dbReference type="Proteomes" id="UP000053105"/>
    </source>
</evidence>
<dbReference type="GO" id="GO:0006082">
    <property type="term" value="P:organic acid metabolic process"/>
    <property type="evidence" value="ECO:0007669"/>
    <property type="project" value="TreeGrafter"/>
</dbReference>
<keyword evidence="4 6" id="KW-0503">Monooxygenase</keyword>
<feature type="compositionally biased region" description="Basic and acidic residues" evidence="7">
    <location>
        <begin position="53"/>
        <end position="64"/>
    </location>
</feature>
<protein>
    <submittedName>
        <fullName evidence="8">Cytochrome P450 18a1</fullName>
    </submittedName>
</protein>
<dbReference type="InterPro" id="IPR050182">
    <property type="entry name" value="Cytochrome_P450_fam2"/>
</dbReference>
<dbReference type="Proteomes" id="UP000053105">
    <property type="component" value="Unassembled WGS sequence"/>
</dbReference>
<evidence type="ECO:0000256" key="3">
    <source>
        <dbReference type="ARBA" id="ARBA00023004"/>
    </source>
</evidence>
<keyword evidence="3 5" id="KW-0408">Iron</keyword>
<dbReference type="InterPro" id="IPR017972">
    <property type="entry name" value="Cyt_P450_CS"/>
</dbReference>
<sequence length="663" mass="75020">MKIRFDSSNIGTKQNFFIRNISKRGKKRKKLSEKSLKSSEGRKQKKHALSSFAEDRKSSRHIESEPDNSAMLVEHATQWAWQVMGGTRIEVLCTFLVFVGALMIARCLQWVRYVRALPPGPWGVPVFGYLPFLKGDVHLRYGELAKKYGPMFSARLGTQLVVVLSDHRTIRDTFRREEFTGRPHTEFINILGGYGIINTEGAMWKDQRKFLHDKLRGFGMTYMGGGKQIMESRIMREVKTFLRGLASERGVPTDVSASLGMSISNVICSIIMGVRFQHGDNRFKRFMDLIEEGFKLFGSMAAVNFIPVMRYLPCLQKVRNKIAENRAEMADFFQEAVDQHRATFDESIVRDLVDAYLLEIEKAKGEGRATTLFQGKNHGYSFASLNFLKARKHPQSTHRQMQQILGDLFSAGMETVKTTLEWAIILMLHHPDAATAVQEELDQVVGKSRMPALEDLPFLPITEATILEVLRRSSIVPLGTTHATTRDVTLHGYTIPAGSQVVPLLHAVHMDPELWDEPEVFRPSRFLSAEGKVQKPEYFMPFGVGRRMCLGDVLARMELFLFFSSLMHTFELRSPQGSSLPSLRGNAGVTVTPDPFDVCLVPRNLDLIEDTSNDAIGSGAILRNTVFFRYLSSGLTDEYANFKLEITASMCPKYSGFCNIWQR</sequence>
<comment type="cofactor">
    <cofactor evidence="5">
        <name>heme</name>
        <dbReference type="ChEBI" id="CHEBI:30413"/>
    </cofactor>
</comment>
<dbReference type="InterPro" id="IPR001128">
    <property type="entry name" value="Cyt_P450"/>
</dbReference>
<dbReference type="PROSITE" id="PS00086">
    <property type="entry name" value="CYTOCHROME_P450"/>
    <property type="match status" value="1"/>
</dbReference>
<dbReference type="STRING" id="166423.A0A0M8ZRY0"/>
<organism evidence="8 9">
    <name type="scientific">Melipona quadrifasciata</name>
    <dbReference type="NCBI Taxonomy" id="166423"/>
    <lineage>
        <taxon>Eukaryota</taxon>
        <taxon>Metazoa</taxon>
        <taxon>Ecdysozoa</taxon>
        <taxon>Arthropoda</taxon>
        <taxon>Hexapoda</taxon>
        <taxon>Insecta</taxon>
        <taxon>Pterygota</taxon>
        <taxon>Neoptera</taxon>
        <taxon>Endopterygota</taxon>
        <taxon>Hymenoptera</taxon>
        <taxon>Apocrita</taxon>
        <taxon>Aculeata</taxon>
        <taxon>Apoidea</taxon>
        <taxon>Anthophila</taxon>
        <taxon>Apidae</taxon>
        <taxon>Melipona</taxon>
    </lineage>
</organism>
<dbReference type="PANTHER" id="PTHR24300:SF413">
    <property type="entry name" value="CYTOCHROME P450 18A1"/>
    <property type="match status" value="1"/>
</dbReference>
<dbReference type="PRINTS" id="PR00463">
    <property type="entry name" value="EP450I"/>
</dbReference>
<dbReference type="Pfam" id="PF00067">
    <property type="entry name" value="p450"/>
    <property type="match status" value="1"/>
</dbReference>
<feature type="region of interest" description="Disordered" evidence="7">
    <location>
        <begin position="24"/>
        <end position="67"/>
    </location>
</feature>
<dbReference type="EMBL" id="KQ435936">
    <property type="protein sequence ID" value="KOX68309.1"/>
    <property type="molecule type" value="Genomic_DNA"/>
</dbReference>
<name>A0A0M8ZRY0_9HYME</name>
<keyword evidence="6" id="KW-0560">Oxidoreductase</keyword>
<accession>A0A0M8ZRY0</accession>
<evidence type="ECO:0000313" key="8">
    <source>
        <dbReference type="EMBL" id="KOX68309.1"/>
    </source>
</evidence>
<evidence type="ECO:0000256" key="2">
    <source>
        <dbReference type="ARBA" id="ARBA00022723"/>
    </source>
</evidence>
<dbReference type="GO" id="GO:0005737">
    <property type="term" value="C:cytoplasm"/>
    <property type="evidence" value="ECO:0007669"/>
    <property type="project" value="TreeGrafter"/>
</dbReference>
<reference evidence="8 9" key="1">
    <citation type="submission" date="2015-07" db="EMBL/GenBank/DDBJ databases">
        <title>The genome of Melipona quadrifasciata.</title>
        <authorList>
            <person name="Pan H."/>
            <person name="Kapheim K."/>
        </authorList>
    </citation>
    <scope>NUCLEOTIDE SEQUENCE [LARGE SCALE GENOMIC DNA]</scope>
    <source>
        <strain evidence="8">0111107301</strain>
        <tissue evidence="8">Whole body</tissue>
    </source>
</reference>
<gene>
    <name evidence="8" type="ORF">WN51_07047</name>
</gene>
<dbReference type="OrthoDB" id="1055148at2759"/>
<keyword evidence="9" id="KW-1185">Reference proteome</keyword>
<keyword evidence="5 6" id="KW-0349">Heme</keyword>
<keyword evidence="2 5" id="KW-0479">Metal-binding</keyword>
<dbReference type="GO" id="GO:0005506">
    <property type="term" value="F:iron ion binding"/>
    <property type="evidence" value="ECO:0007669"/>
    <property type="project" value="InterPro"/>
</dbReference>
<dbReference type="GO" id="GO:0020037">
    <property type="term" value="F:heme binding"/>
    <property type="evidence" value="ECO:0007669"/>
    <property type="project" value="InterPro"/>
</dbReference>
<dbReference type="InterPro" id="IPR036396">
    <property type="entry name" value="Cyt_P450_sf"/>
</dbReference>
<dbReference type="FunFam" id="1.10.630.10:FF:000070">
    <property type="entry name" value="cytochrome P450 18a1"/>
    <property type="match status" value="1"/>
</dbReference>
<dbReference type="GO" id="GO:0016712">
    <property type="term" value="F:oxidoreductase activity, acting on paired donors, with incorporation or reduction of molecular oxygen, reduced flavin or flavoprotein as one donor, and incorporation of one atom of oxygen"/>
    <property type="evidence" value="ECO:0007669"/>
    <property type="project" value="TreeGrafter"/>
</dbReference>
<evidence type="ECO:0000256" key="4">
    <source>
        <dbReference type="ARBA" id="ARBA00023033"/>
    </source>
</evidence>